<organism evidence="10 11">
    <name type="scientific">Candidatus Blochmannia ocreatus</name>
    <name type="common">nom. nud.</name>
    <dbReference type="NCBI Taxonomy" id="251538"/>
    <lineage>
        <taxon>Bacteria</taxon>
        <taxon>Pseudomonadati</taxon>
        <taxon>Pseudomonadota</taxon>
        <taxon>Gammaproteobacteria</taxon>
        <taxon>Enterobacterales</taxon>
        <taxon>Enterobacteriaceae</taxon>
        <taxon>ant endosymbionts</taxon>
        <taxon>Candidatus Blochmanniella</taxon>
    </lineage>
</organism>
<keyword evidence="8" id="KW-0963">Cytoplasm</keyword>
<comment type="subcellular location">
    <subcellularLocation>
        <location evidence="8">Cytoplasm</location>
    </subcellularLocation>
</comment>
<evidence type="ECO:0000256" key="2">
    <source>
        <dbReference type="ARBA" id="ARBA00022679"/>
    </source>
</evidence>
<evidence type="ECO:0000256" key="6">
    <source>
        <dbReference type="ARBA" id="ARBA00047615"/>
    </source>
</evidence>
<sequence>MSDVFPVITIDGPSGSGKGTLSRKLAKILGWNLLDSGIIYRVLALIMLIYKVDINYEEKILELIKVIKINFVKSYDSFIILFNGIRVTQDIYTETIGNYASKIAALSTVRKNLLIYQRAFCKWPGLVADGRDMGTVVFPNALLKIFLYASCEEREKRRLYQLKEKKNSVNYKEFLSHIRERDDRDFNRRLAPLVPAIDALVLDSTYLSEEEVNSIVLMHIKESIMVLPPRVLYNCIHNQGR</sequence>
<dbReference type="InterPro" id="IPR011994">
    <property type="entry name" value="Cytidylate_kinase_dom"/>
</dbReference>
<dbReference type="GO" id="GO:0016301">
    <property type="term" value="F:kinase activity"/>
    <property type="evidence" value="ECO:0007669"/>
    <property type="project" value="UniProtKB-KW"/>
</dbReference>
<evidence type="ECO:0000256" key="7">
    <source>
        <dbReference type="ARBA" id="ARBA00048478"/>
    </source>
</evidence>
<keyword evidence="11" id="KW-1185">Reference proteome</keyword>
<dbReference type="HAMAP" id="MF_00238">
    <property type="entry name" value="Cytidyl_kinase_type1"/>
    <property type="match status" value="1"/>
</dbReference>
<evidence type="ECO:0000313" key="11">
    <source>
        <dbReference type="Proteomes" id="UP001056834"/>
    </source>
</evidence>
<name>A0ABY4SX94_9ENTR</name>
<feature type="binding site" evidence="8">
    <location>
        <begin position="12"/>
        <end position="20"/>
    </location>
    <ligand>
        <name>ATP</name>
        <dbReference type="ChEBI" id="CHEBI:30616"/>
    </ligand>
</feature>
<keyword evidence="3 8" id="KW-0547">Nucleotide-binding</keyword>
<dbReference type="Pfam" id="PF02224">
    <property type="entry name" value="Cytidylate_kin"/>
    <property type="match status" value="1"/>
</dbReference>
<dbReference type="SUPFAM" id="SSF52540">
    <property type="entry name" value="P-loop containing nucleoside triphosphate hydrolases"/>
    <property type="match status" value="1"/>
</dbReference>
<keyword evidence="5 8" id="KW-0067">ATP-binding</keyword>
<dbReference type="EMBL" id="CP097762">
    <property type="protein sequence ID" value="URJ24888.1"/>
    <property type="molecule type" value="Genomic_DNA"/>
</dbReference>
<dbReference type="NCBIfam" id="TIGR00017">
    <property type="entry name" value="cmk"/>
    <property type="match status" value="1"/>
</dbReference>
<dbReference type="CDD" id="cd02020">
    <property type="entry name" value="CMPK"/>
    <property type="match status" value="1"/>
</dbReference>
<dbReference type="Gene3D" id="3.40.50.300">
    <property type="entry name" value="P-loop containing nucleotide triphosphate hydrolases"/>
    <property type="match status" value="1"/>
</dbReference>
<evidence type="ECO:0000259" key="9">
    <source>
        <dbReference type="Pfam" id="PF02224"/>
    </source>
</evidence>
<dbReference type="InterPro" id="IPR027417">
    <property type="entry name" value="P-loop_NTPase"/>
</dbReference>
<accession>A0ABY4SX94</accession>
<evidence type="ECO:0000256" key="3">
    <source>
        <dbReference type="ARBA" id="ARBA00022741"/>
    </source>
</evidence>
<keyword evidence="4 8" id="KW-0418">Kinase</keyword>
<dbReference type="EC" id="2.7.4.25" evidence="8"/>
<reference evidence="10" key="1">
    <citation type="submission" date="2022-05" db="EMBL/GenBank/DDBJ databases">
        <title>Impact of host demography and evolutionary history on endosymbiont molecular evolution: a test in carpenter ants (Genus Camponotus) and their Blochmannia endosymbionts.</title>
        <authorList>
            <person name="Manthey J.D."/>
            <person name="Giron J.C."/>
            <person name="Hruska J.P."/>
        </authorList>
    </citation>
    <scope>NUCLEOTIDE SEQUENCE</scope>
    <source>
        <strain evidence="10">C-006</strain>
    </source>
</reference>
<proteinExistence type="inferred from homology"/>
<evidence type="ECO:0000256" key="5">
    <source>
        <dbReference type="ARBA" id="ARBA00022840"/>
    </source>
</evidence>
<feature type="domain" description="Cytidylate kinase" evidence="9">
    <location>
        <begin position="8"/>
        <end position="221"/>
    </location>
</feature>
<gene>
    <name evidence="8 10" type="primary">cmk</name>
    <name evidence="10" type="ORF">M9405_01830</name>
</gene>
<evidence type="ECO:0000256" key="4">
    <source>
        <dbReference type="ARBA" id="ARBA00022777"/>
    </source>
</evidence>
<dbReference type="Proteomes" id="UP001056834">
    <property type="component" value="Chromosome"/>
</dbReference>
<keyword evidence="2 8" id="KW-0808">Transferase</keyword>
<dbReference type="InterPro" id="IPR003136">
    <property type="entry name" value="Cytidylate_kin"/>
</dbReference>
<comment type="catalytic activity">
    <reaction evidence="6 8">
        <text>dCMP + ATP = dCDP + ADP</text>
        <dbReference type="Rhea" id="RHEA:25094"/>
        <dbReference type="ChEBI" id="CHEBI:30616"/>
        <dbReference type="ChEBI" id="CHEBI:57566"/>
        <dbReference type="ChEBI" id="CHEBI:58593"/>
        <dbReference type="ChEBI" id="CHEBI:456216"/>
        <dbReference type="EC" id="2.7.4.25"/>
    </reaction>
</comment>
<evidence type="ECO:0000256" key="8">
    <source>
        <dbReference type="HAMAP-Rule" id="MF_00238"/>
    </source>
</evidence>
<comment type="catalytic activity">
    <reaction evidence="7 8">
        <text>CMP + ATP = CDP + ADP</text>
        <dbReference type="Rhea" id="RHEA:11600"/>
        <dbReference type="ChEBI" id="CHEBI:30616"/>
        <dbReference type="ChEBI" id="CHEBI:58069"/>
        <dbReference type="ChEBI" id="CHEBI:60377"/>
        <dbReference type="ChEBI" id="CHEBI:456216"/>
        <dbReference type="EC" id="2.7.4.25"/>
    </reaction>
</comment>
<dbReference type="RefSeq" id="WP_250223009.1">
    <property type="nucleotide sequence ID" value="NZ_CP097762.1"/>
</dbReference>
<protein>
    <recommendedName>
        <fullName evidence="8">Cytidylate kinase</fullName>
        <shortName evidence="8">CK</shortName>
        <ecNumber evidence="8">2.7.4.25</ecNumber>
    </recommendedName>
    <alternativeName>
        <fullName evidence="8">Cytidine monophosphate kinase</fullName>
        <shortName evidence="8">CMP kinase</shortName>
    </alternativeName>
</protein>
<comment type="similarity">
    <text evidence="1 8">Belongs to the cytidylate kinase family. Type 1 subfamily.</text>
</comment>
<evidence type="ECO:0000313" key="10">
    <source>
        <dbReference type="EMBL" id="URJ24888.1"/>
    </source>
</evidence>
<evidence type="ECO:0000256" key="1">
    <source>
        <dbReference type="ARBA" id="ARBA00009427"/>
    </source>
</evidence>